<proteinExistence type="predicted"/>
<evidence type="ECO:0000313" key="2">
    <source>
        <dbReference type="EMBL" id="RHW70497.1"/>
    </source>
</evidence>
<keyword evidence="1" id="KW-0812">Transmembrane</keyword>
<dbReference type="AlphaFoldDB" id="A0A3L6L5H3"/>
<evidence type="ECO:0000256" key="1">
    <source>
        <dbReference type="SAM" id="Phobius"/>
    </source>
</evidence>
<name>A0A3L6L5H3_9TRYP</name>
<sequence>MFLLSLFVFICHNFFICCSLLIYIYICTCGASPCLSPRVCVCVFVIVSFFSCTLSFQPTTHTICEWDFSSTDLLFIQYYDYIIRIYEEDLHIKKKKQQ</sequence>
<reference evidence="2" key="1">
    <citation type="submission" date="2018-09" db="EMBL/GenBank/DDBJ databases">
        <title>whole genome sequence of T. equiperdum IVM-t1 strain.</title>
        <authorList>
            <person name="Suganuma K."/>
        </authorList>
    </citation>
    <scope>NUCLEOTIDE SEQUENCE [LARGE SCALE GENOMIC DNA]</scope>
    <source>
        <strain evidence="2">IVM-t1</strain>
    </source>
</reference>
<protein>
    <submittedName>
        <fullName evidence="2">Uncharacterized protein</fullName>
    </submittedName>
</protein>
<keyword evidence="1" id="KW-0472">Membrane</keyword>
<dbReference type="EMBL" id="QSBY01000009">
    <property type="protein sequence ID" value="RHW70497.1"/>
    <property type="molecule type" value="Genomic_DNA"/>
</dbReference>
<gene>
    <name evidence="2" type="ORF">DPX39_090006600</name>
</gene>
<feature type="transmembrane region" description="Helical" evidence="1">
    <location>
        <begin position="38"/>
        <end position="56"/>
    </location>
</feature>
<organism evidence="2">
    <name type="scientific">Trypanosoma brucei equiperdum</name>
    <dbReference type="NCBI Taxonomy" id="630700"/>
    <lineage>
        <taxon>Eukaryota</taxon>
        <taxon>Discoba</taxon>
        <taxon>Euglenozoa</taxon>
        <taxon>Kinetoplastea</taxon>
        <taxon>Metakinetoplastina</taxon>
        <taxon>Trypanosomatida</taxon>
        <taxon>Trypanosomatidae</taxon>
        <taxon>Trypanosoma</taxon>
    </lineage>
</organism>
<feature type="transmembrane region" description="Helical" evidence="1">
    <location>
        <begin position="6"/>
        <end position="26"/>
    </location>
</feature>
<comment type="caution">
    <text evidence="2">The sequence shown here is derived from an EMBL/GenBank/DDBJ whole genome shotgun (WGS) entry which is preliminary data.</text>
</comment>
<keyword evidence="1" id="KW-1133">Transmembrane helix</keyword>
<accession>A0A3L6L5H3</accession>
<dbReference type="Proteomes" id="UP000266743">
    <property type="component" value="Chromosome 9"/>
</dbReference>